<feature type="transmembrane region" description="Helical" evidence="6">
    <location>
        <begin position="133"/>
        <end position="154"/>
    </location>
</feature>
<dbReference type="SUPFAM" id="SSF103481">
    <property type="entry name" value="Multidrug resistance efflux transporter EmrE"/>
    <property type="match status" value="2"/>
</dbReference>
<comment type="similarity">
    <text evidence="2 6">Belongs to the drug/metabolite transporter (DMT) superfamily. Plant drug/metabolite exporter (P-DME) (TC 2.A.7.4) family.</text>
</comment>
<keyword evidence="4 6" id="KW-1133">Transmembrane helix</keyword>
<evidence type="ECO:0000256" key="7">
    <source>
        <dbReference type="SAM" id="MobiDB-lite"/>
    </source>
</evidence>
<feature type="transmembrane region" description="Helical" evidence="6">
    <location>
        <begin position="72"/>
        <end position="95"/>
    </location>
</feature>
<sequence>MHIQMKSTKPYVVAIIIQVIYTGMFVILKAAFNQGFSTYVFNFYCQAAASVLLLPIAFLRERKNVSSMTFGLLMKLLLCALIGNTFCINLINVALRLTSATVQSAIGNSKPVITFCFALLLRMESVKLSNPYSIAKVTGVVICLAGVFVIAFYAGPALSPVNHHRAFHASQTSSNPMRRVTWIKGTFLKLLGDIIWCLWIIAQAALLKEFPNKMLVTVTQCVFSTVQSLVVAAVAERDSSRWKLGLDVSLLAIIYTGFIVTGVCNYLQVWCLEMKGPVFVNTWFPLCFVLTMFCSSFFLGEIVHLGSILGGILLIGGLYSVLWAKSKETVIEPCGDADMTFSAQDEIEERKSEENMKGREQHKEVSAYAV</sequence>
<dbReference type="KEGG" id="sita:101764525"/>
<feature type="transmembrane region" description="Helical" evidence="6">
    <location>
        <begin position="187"/>
        <end position="207"/>
    </location>
</feature>
<dbReference type="Pfam" id="PF00892">
    <property type="entry name" value="EamA"/>
    <property type="match status" value="2"/>
</dbReference>
<feature type="transmembrane region" description="Helical" evidence="6">
    <location>
        <begin position="305"/>
        <end position="324"/>
    </location>
</feature>
<keyword evidence="3 6" id="KW-0812">Transmembrane</keyword>
<protein>
    <recommendedName>
        <fullName evidence="6">WAT1-related protein</fullName>
    </recommendedName>
</protein>
<accession>A0A368PXG5</accession>
<evidence type="ECO:0000256" key="5">
    <source>
        <dbReference type="ARBA" id="ARBA00023136"/>
    </source>
</evidence>
<evidence type="ECO:0000313" key="9">
    <source>
        <dbReference type="EMBL" id="RCV10486.1"/>
    </source>
</evidence>
<evidence type="ECO:0000256" key="6">
    <source>
        <dbReference type="RuleBase" id="RU363077"/>
    </source>
</evidence>
<feature type="transmembrane region" description="Helical" evidence="6">
    <location>
        <begin position="101"/>
        <end position="121"/>
    </location>
</feature>
<name>A0A368PXG5_SETIT</name>
<dbReference type="EMBL" id="CM003529">
    <property type="protein sequence ID" value="RCV10485.1"/>
    <property type="molecule type" value="Genomic_DNA"/>
</dbReference>
<dbReference type="InterPro" id="IPR000620">
    <property type="entry name" value="EamA_dom"/>
</dbReference>
<dbReference type="InterPro" id="IPR037185">
    <property type="entry name" value="EmrE-like"/>
</dbReference>
<feature type="transmembrane region" description="Helical" evidence="6">
    <location>
        <begin position="279"/>
        <end position="299"/>
    </location>
</feature>
<proteinExistence type="inferred from homology"/>
<dbReference type="GO" id="GO:0016020">
    <property type="term" value="C:membrane"/>
    <property type="evidence" value="ECO:0007669"/>
    <property type="project" value="UniProtKB-SubCell"/>
</dbReference>
<feature type="transmembrane region" description="Helical" evidence="6">
    <location>
        <begin position="246"/>
        <end position="267"/>
    </location>
</feature>
<dbReference type="OrthoDB" id="1718296at2759"/>
<reference evidence="9" key="2">
    <citation type="submission" date="2015-07" db="EMBL/GenBank/DDBJ databases">
        <authorList>
            <person name="Noorani M."/>
        </authorList>
    </citation>
    <scope>NUCLEOTIDE SEQUENCE</scope>
    <source>
        <strain evidence="9">Yugu1</strain>
    </source>
</reference>
<reference evidence="9" key="1">
    <citation type="journal article" date="2012" name="Nat. Biotechnol.">
        <title>Reference genome sequence of the model plant Setaria.</title>
        <authorList>
            <person name="Bennetzen J.L."/>
            <person name="Schmutz J."/>
            <person name="Wang H."/>
            <person name="Percifield R."/>
            <person name="Hawkins J."/>
            <person name="Pontaroli A.C."/>
            <person name="Estep M."/>
            <person name="Feng L."/>
            <person name="Vaughn J.N."/>
            <person name="Grimwood J."/>
            <person name="Jenkins J."/>
            <person name="Barry K."/>
            <person name="Lindquist E."/>
            <person name="Hellsten U."/>
            <person name="Deshpande S."/>
            <person name="Wang X."/>
            <person name="Wu X."/>
            <person name="Mitros T."/>
            <person name="Triplett J."/>
            <person name="Yang X."/>
            <person name="Ye C.Y."/>
            <person name="Mauro-Herrera M."/>
            <person name="Wang L."/>
            <person name="Li P."/>
            <person name="Sharma M."/>
            <person name="Sharma R."/>
            <person name="Ronald P.C."/>
            <person name="Panaud O."/>
            <person name="Kellogg E.A."/>
            <person name="Brutnell T.P."/>
            <person name="Doust A.N."/>
            <person name="Tuskan G.A."/>
            <person name="Rokhsar D."/>
            <person name="Devos K.M."/>
        </authorList>
    </citation>
    <scope>NUCLEOTIDE SEQUENCE [LARGE SCALE GENOMIC DNA]</scope>
    <source>
        <strain evidence="9">Yugu1</strain>
    </source>
</reference>
<evidence type="ECO:0000256" key="3">
    <source>
        <dbReference type="ARBA" id="ARBA00022692"/>
    </source>
</evidence>
<dbReference type="AlphaFoldDB" id="A0A368PXG5"/>
<gene>
    <name evidence="9" type="ORF">SETIT_2G115900v2</name>
</gene>
<dbReference type="PANTHER" id="PTHR31218">
    <property type="entry name" value="WAT1-RELATED PROTEIN"/>
    <property type="match status" value="1"/>
</dbReference>
<organism evidence="9">
    <name type="scientific">Setaria italica</name>
    <name type="common">Foxtail millet</name>
    <name type="synonym">Panicum italicum</name>
    <dbReference type="NCBI Taxonomy" id="4555"/>
    <lineage>
        <taxon>Eukaryota</taxon>
        <taxon>Viridiplantae</taxon>
        <taxon>Streptophyta</taxon>
        <taxon>Embryophyta</taxon>
        <taxon>Tracheophyta</taxon>
        <taxon>Spermatophyta</taxon>
        <taxon>Magnoliopsida</taxon>
        <taxon>Liliopsida</taxon>
        <taxon>Poales</taxon>
        <taxon>Poaceae</taxon>
        <taxon>PACMAD clade</taxon>
        <taxon>Panicoideae</taxon>
        <taxon>Panicodae</taxon>
        <taxon>Paniceae</taxon>
        <taxon>Cenchrinae</taxon>
        <taxon>Setaria</taxon>
    </lineage>
</organism>
<feature type="region of interest" description="Disordered" evidence="7">
    <location>
        <begin position="350"/>
        <end position="370"/>
    </location>
</feature>
<feature type="domain" description="EamA" evidence="8">
    <location>
        <begin position="11"/>
        <end position="151"/>
    </location>
</feature>
<feature type="transmembrane region" description="Helical" evidence="6">
    <location>
        <begin position="38"/>
        <end position="60"/>
    </location>
</feature>
<evidence type="ECO:0000256" key="4">
    <source>
        <dbReference type="ARBA" id="ARBA00022989"/>
    </source>
</evidence>
<dbReference type="InterPro" id="IPR030184">
    <property type="entry name" value="WAT1-related"/>
</dbReference>
<keyword evidence="5 6" id="KW-0472">Membrane</keyword>
<evidence type="ECO:0000259" key="8">
    <source>
        <dbReference type="Pfam" id="PF00892"/>
    </source>
</evidence>
<dbReference type="EMBL" id="CM003529">
    <property type="protein sequence ID" value="RCV10486.1"/>
    <property type="molecule type" value="Genomic_DNA"/>
</dbReference>
<evidence type="ECO:0000256" key="2">
    <source>
        <dbReference type="ARBA" id="ARBA00007635"/>
    </source>
</evidence>
<evidence type="ECO:0000256" key="1">
    <source>
        <dbReference type="ARBA" id="ARBA00004141"/>
    </source>
</evidence>
<dbReference type="GO" id="GO:0022857">
    <property type="term" value="F:transmembrane transporter activity"/>
    <property type="evidence" value="ECO:0007669"/>
    <property type="project" value="InterPro"/>
</dbReference>
<comment type="subcellular location">
    <subcellularLocation>
        <location evidence="1 6">Membrane</location>
        <topology evidence="1 6">Multi-pass membrane protein</topology>
    </subcellularLocation>
</comment>
<feature type="transmembrane region" description="Helical" evidence="6">
    <location>
        <begin position="12"/>
        <end position="32"/>
    </location>
</feature>
<feature type="domain" description="EamA" evidence="8">
    <location>
        <begin position="184"/>
        <end position="322"/>
    </location>
</feature>